<comment type="caution">
    <text evidence="1">The sequence shown here is derived from an EMBL/GenBank/DDBJ whole genome shotgun (WGS) entry which is preliminary data.</text>
</comment>
<proteinExistence type="predicted"/>
<evidence type="ECO:0000313" key="2">
    <source>
        <dbReference type="Proteomes" id="UP001142610"/>
    </source>
</evidence>
<evidence type="ECO:0000313" key="1">
    <source>
        <dbReference type="EMBL" id="MCQ8184400.1"/>
    </source>
</evidence>
<accession>A0A9X2L7B3</accession>
<dbReference type="RefSeq" id="WP_256618202.1">
    <property type="nucleotide sequence ID" value="NZ_JANIBC010000001.1"/>
</dbReference>
<dbReference type="EMBL" id="JANIBC010000001">
    <property type="protein sequence ID" value="MCQ8184400.1"/>
    <property type="molecule type" value="Genomic_DNA"/>
</dbReference>
<reference evidence="1" key="1">
    <citation type="submission" date="2022-07" db="EMBL/GenBank/DDBJ databases">
        <title>Parvularcula maris sp. nov., an algicidal bacterium isolated from seawater.</title>
        <authorList>
            <person name="Li F."/>
        </authorList>
    </citation>
    <scope>NUCLEOTIDE SEQUENCE</scope>
    <source>
        <strain evidence="1">BGMRC 0090</strain>
    </source>
</reference>
<sequence length="90" mass="9649">MQLLISMLSPILLASPAVDHARLDMVAALLAQEPTATCSCEVTRTEGSETDEECAYIYRCTNGLNGETTASCNAEEASSSITKSMCEERL</sequence>
<protein>
    <submittedName>
        <fullName evidence="1">Uncharacterized protein</fullName>
    </submittedName>
</protein>
<gene>
    <name evidence="1" type="ORF">NOG11_03280</name>
</gene>
<keyword evidence="2" id="KW-1185">Reference proteome</keyword>
<dbReference type="AlphaFoldDB" id="A0A9X2L7B3"/>
<organism evidence="1 2">
    <name type="scientific">Parvularcula maris</name>
    <dbReference type="NCBI Taxonomy" id="2965077"/>
    <lineage>
        <taxon>Bacteria</taxon>
        <taxon>Pseudomonadati</taxon>
        <taxon>Pseudomonadota</taxon>
        <taxon>Alphaproteobacteria</taxon>
        <taxon>Parvularculales</taxon>
        <taxon>Parvularculaceae</taxon>
        <taxon>Parvularcula</taxon>
    </lineage>
</organism>
<dbReference type="Proteomes" id="UP001142610">
    <property type="component" value="Unassembled WGS sequence"/>
</dbReference>
<name>A0A9X2L7B3_9PROT</name>